<reference evidence="2" key="1">
    <citation type="submission" date="2020-11" db="EMBL/GenBank/DDBJ databases">
        <authorList>
            <person name="Tran Van P."/>
        </authorList>
    </citation>
    <scope>NUCLEOTIDE SEQUENCE</scope>
</reference>
<keyword evidence="3" id="KW-1185">Reference proteome</keyword>
<sequence length="77" mass="8332">MCPPQRHALLHDKNNTNDDNIAVECQTGTKYIVVDVGGGTVDITCHQIQNKEGSLKELHKSMGGPNGSIGVDLNFEK</sequence>
<name>A0A7R9QPN9_9ACAR</name>
<feature type="region of interest" description="Disordered" evidence="1">
    <location>
        <begin position="57"/>
        <end position="77"/>
    </location>
</feature>
<dbReference type="OrthoDB" id="2963168at2759"/>
<dbReference type="PANTHER" id="PTHR14187">
    <property type="entry name" value="ALPHA KINASE/ELONGATION FACTOR 2 KINASE"/>
    <property type="match status" value="1"/>
</dbReference>
<dbReference type="EMBL" id="CAJPVJ010005733">
    <property type="protein sequence ID" value="CAG2169780.1"/>
    <property type="molecule type" value="Genomic_DNA"/>
</dbReference>
<organism evidence="2">
    <name type="scientific">Oppiella nova</name>
    <dbReference type="NCBI Taxonomy" id="334625"/>
    <lineage>
        <taxon>Eukaryota</taxon>
        <taxon>Metazoa</taxon>
        <taxon>Ecdysozoa</taxon>
        <taxon>Arthropoda</taxon>
        <taxon>Chelicerata</taxon>
        <taxon>Arachnida</taxon>
        <taxon>Acari</taxon>
        <taxon>Acariformes</taxon>
        <taxon>Sarcoptiformes</taxon>
        <taxon>Oribatida</taxon>
        <taxon>Brachypylina</taxon>
        <taxon>Oppioidea</taxon>
        <taxon>Oppiidae</taxon>
        <taxon>Oppiella</taxon>
    </lineage>
</organism>
<dbReference type="AlphaFoldDB" id="A0A7R9QPN9"/>
<evidence type="ECO:0000313" key="3">
    <source>
        <dbReference type="Proteomes" id="UP000728032"/>
    </source>
</evidence>
<protein>
    <submittedName>
        <fullName evidence="2">Uncharacterized protein</fullName>
    </submittedName>
</protein>
<evidence type="ECO:0000256" key="1">
    <source>
        <dbReference type="SAM" id="MobiDB-lite"/>
    </source>
</evidence>
<dbReference type="Proteomes" id="UP000728032">
    <property type="component" value="Unassembled WGS sequence"/>
</dbReference>
<feature type="non-terminal residue" evidence="2">
    <location>
        <position position="1"/>
    </location>
</feature>
<accession>A0A7R9QPN9</accession>
<gene>
    <name evidence="2" type="ORF">ONB1V03_LOCUS9254</name>
</gene>
<proteinExistence type="predicted"/>
<dbReference type="PANTHER" id="PTHR14187:SF46">
    <property type="entry name" value="HEAT SHOCK 70 KDA PROTEIN 12A"/>
    <property type="match status" value="1"/>
</dbReference>
<evidence type="ECO:0000313" key="2">
    <source>
        <dbReference type="EMBL" id="CAD7652593.1"/>
    </source>
</evidence>
<dbReference type="EMBL" id="OC920558">
    <property type="protein sequence ID" value="CAD7652593.1"/>
    <property type="molecule type" value="Genomic_DNA"/>
</dbReference>